<protein>
    <recommendedName>
        <fullName evidence="1">non-specific serine/threonine protein kinase</fullName>
        <ecNumber evidence="1">2.7.11.1</ecNumber>
    </recommendedName>
</protein>
<keyword evidence="10" id="KW-1185">Reference proteome</keyword>
<evidence type="ECO:0000256" key="7">
    <source>
        <dbReference type="PROSITE-ProRule" id="PRU10141"/>
    </source>
</evidence>
<keyword evidence="2" id="KW-0723">Serine/threonine-protein kinase</keyword>
<reference evidence="11" key="1">
    <citation type="submission" date="2025-08" db="UniProtKB">
        <authorList>
            <consortium name="RefSeq"/>
        </authorList>
    </citation>
    <scope>IDENTIFICATION</scope>
</reference>
<evidence type="ECO:0000256" key="1">
    <source>
        <dbReference type="ARBA" id="ARBA00012513"/>
    </source>
</evidence>
<dbReference type="SMART" id="SM00091">
    <property type="entry name" value="PAS"/>
    <property type="match status" value="3"/>
</dbReference>
<dbReference type="InterPro" id="IPR017441">
    <property type="entry name" value="Protein_kinase_ATP_BS"/>
</dbReference>
<dbReference type="PROSITE" id="PS00107">
    <property type="entry name" value="PROTEIN_KINASE_ATP"/>
    <property type="match status" value="1"/>
</dbReference>
<dbReference type="PANTHER" id="PTHR24346:SF51">
    <property type="entry name" value="PAS DOMAIN-CONTAINING SERINE_THREONINE-PROTEIN KINASE"/>
    <property type="match status" value="1"/>
</dbReference>
<dbReference type="SUPFAM" id="SSF55785">
    <property type="entry name" value="PYP-like sensor domain (PAS domain)"/>
    <property type="match status" value="1"/>
</dbReference>
<evidence type="ECO:0000259" key="8">
    <source>
        <dbReference type="PROSITE" id="PS50011"/>
    </source>
</evidence>
<evidence type="ECO:0000256" key="4">
    <source>
        <dbReference type="ARBA" id="ARBA00022741"/>
    </source>
</evidence>
<dbReference type="PROSITE" id="PS50112">
    <property type="entry name" value="PAS"/>
    <property type="match status" value="1"/>
</dbReference>
<dbReference type="Gene3D" id="3.30.200.20">
    <property type="entry name" value="Phosphorylase Kinase, domain 1"/>
    <property type="match status" value="1"/>
</dbReference>
<dbReference type="InterPro" id="IPR000719">
    <property type="entry name" value="Prot_kinase_dom"/>
</dbReference>
<organism evidence="10 11">
    <name type="scientific">Gekko japonicus</name>
    <name type="common">Schlegel's Japanese gecko</name>
    <dbReference type="NCBI Taxonomy" id="146911"/>
    <lineage>
        <taxon>Eukaryota</taxon>
        <taxon>Metazoa</taxon>
        <taxon>Chordata</taxon>
        <taxon>Craniata</taxon>
        <taxon>Vertebrata</taxon>
        <taxon>Euteleostomi</taxon>
        <taxon>Lepidosauria</taxon>
        <taxon>Squamata</taxon>
        <taxon>Bifurcata</taxon>
        <taxon>Gekkota</taxon>
        <taxon>Gekkonidae</taxon>
        <taxon>Gekkoninae</taxon>
        <taxon>Gekko</taxon>
    </lineage>
</organism>
<evidence type="ECO:0000256" key="3">
    <source>
        <dbReference type="ARBA" id="ARBA00022679"/>
    </source>
</evidence>
<dbReference type="EC" id="2.7.11.1" evidence="1"/>
<dbReference type="GO" id="GO:0016301">
    <property type="term" value="F:kinase activity"/>
    <property type="evidence" value="ECO:0007669"/>
    <property type="project" value="UniProtKB-KW"/>
</dbReference>
<evidence type="ECO:0000256" key="6">
    <source>
        <dbReference type="ARBA" id="ARBA00022840"/>
    </source>
</evidence>
<dbReference type="GeneID" id="107114537"/>
<dbReference type="Proteomes" id="UP000694871">
    <property type="component" value="Unplaced"/>
</dbReference>
<sequence>MSLPGIYEELSRSFPRTNKKRRSDLSRLCRNKASLSENGWNSYCFTSLAARNICTSKLHDTWAHLESTSLSCSVCSNSSCSLLNALVLGESTQALPASVRNPNKAIFTVDIKTTEILIANDKAYKLLGYSSQELIGQKLCRMISKSNWDIVEALNEEHVDVQGHVAAVPGTVVDVISCSNEKIPVSVWMRRIKTHGSRYCVVVLEPVERLAASVCFTSNGEVTSCDSLFAHLHGYSSPEDVIGHYITDLIPSIQIPPPGKKIPKNFKIQRSVGRAREGTTFPLSLKLKVNFPPEKTTLVVEDPVPCSFAATVWVFTTISGLITVQADGTIYGINNAFSLMLFGYEKRELLGKNITFLIPGFYKYMDRVDDSSLPLPSLEDNANTENVSCFGDFKGAQVDACSTVETGEDAYKMLYEFEQESIQDAHKVKHWKKSVFTFVNQCLAMANFMFPLSRVCHFEDVKVPIVHGPQQGKLIVNSDNIFTKNIVYREILTDYIPVSDMPACGEISPSESPHVEGFSETENVSPIVTQQSEVCTPKQVDSEPYVLSQERTKELDSSLFSSVPVLVQEENDDRLDTHRFSSTSVFHVVNKKGEKSAVCSNTSVGHTLDDDDLEPEVSLACDAVHTSFRASRLDKAMCRTVSSPKQNQGGTDNLPRANLIGSTKSSDFATIAVENTAFLPNERSSSHPFPAATEGTDSASSLASVAGNKVSDDVAAVCCGLKDLALRSHAQVNSDSSASAEAKKTCLIKEEGLGLPLNLAEKPFAQDQIRFIVSDGSPTSCRKSLISSKHSVQCNKDIPRCCTSYVENATASMGNHMERPSQNDAHSQEEFRPLKHQSMEQVTSTPVKLEAVQSPTSTLNYDILEGSYSGNCYHRDGSRLAIIFEVKRVELQEPSALFCIWVMRDHFQSQKQAAVKTQMLLSSLASSSQTLADVSALSLAELIKTPLFENSRRTEELERLRACEGEYGKNYETLSLIGRGAFGFVWTARCKKDHKEVVVKFILKEKVLDDCWVDDPELGRVTQEIVILVKLQHPSIIKVLNVFENEQFFQLVMEKHGPGLDLFSFIDNQPSMDEPLASFIFRQLVSAVCYFTIKLVDFGSAAYLEPDKLFYTFCGTIEYCSPEVLSGNPYLGPELEMWSLGITLYTLVFGENPFCELEETMEAILKPPFSVSADLMNLLSGLLHPIPEDRTTLEIVAKDTWVTQPVNLANYTWEGVYGSAKPEGIRFKINPTSCSHSTWTVPSLESEQSLNDVAALRLVEPLPERTISATEQEPSTSFRWRNY</sequence>
<dbReference type="InterPro" id="IPR000014">
    <property type="entry name" value="PAS"/>
</dbReference>
<keyword evidence="5 11" id="KW-0418">Kinase</keyword>
<feature type="domain" description="Protein kinase" evidence="8">
    <location>
        <begin position="971"/>
        <end position="1202"/>
    </location>
</feature>
<dbReference type="Pfam" id="PF13426">
    <property type="entry name" value="PAS_9"/>
    <property type="match status" value="2"/>
</dbReference>
<proteinExistence type="predicted"/>
<feature type="binding site" evidence="7">
    <location>
        <position position="1004"/>
    </location>
    <ligand>
        <name>ATP</name>
        <dbReference type="ChEBI" id="CHEBI:30616"/>
    </ligand>
</feature>
<evidence type="ECO:0000259" key="9">
    <source>
        <dbReference type="PROSITE" id="PS50112"/>
    </source>
</evidence>
<dbReference type="Pfam" id="PF00069">
    <property type="entry name" value="Pkinase"/>
    <property type="match status" value="2"/>
</dbReference>
<evidence type="ECO:0000313" key="11">
    <source>
        <dbReference type="RefSeq" id="XP_015271541.1"/>
    </source>
</evidence>
<dbReference type="InterPro" id="IPR011009">
    <property type="entry name" value="Kinase-like_dom_sf"/>
</dbReference>
<feature type="domain" description="PAS" evidence="9">
    <location>
        <begin position="91"/>
        <end position="157"/>
    </location>
</feature>
<dbReference type="NCBIfam" id="TIGR00229">
    <property type="entry name" value="sensory_box"/>
    <property type="match status" value="1"/>
</dbReference>
<dbReference type="InterPro" id="IPR035965">
    <property type="entry name" value="PAS-like_dom_sf"/>
</dbReference>
<evidence type="ECO:0000256" key="5">
    <source>
        <dbReference type="ARBA" id="ARBA00022777"/>
    </source>
</evidence>
<dbReference type="Gene3D" id="1.10.510.10">
    <property type="entry name" value="Transferase(Phosphotransferase) domain 1"/>
    <property type="match status" value="1"/>
</dbReference>
<dbReference type="PROSITE" id="PS50011">
    <property type="entry name" value="PROTEIN_KINASE_DOM"/>
    <property type="match status" value="1"/>
</dbReference>
<dbReference type="PANTHER" id="PTHR24346">
    <property type="entry name" value="MAP/MICROTUBULE AFFINITY-REGULATING KINASE"/>
    <property type="match status" value="1"/>
</dbReference>
<evidence type="ECO:0000256" key="2">
    <source>
        <dbReference type="ARBA" id="ARBA00022527"/>
    </source>
</evidence>
<gene>
    <name evidence="11" type="primary">PASK</name>
</gene>
<dbReference type="Gene3D" id="3.30.450.20">
    <property type="entry name" value="PAS domain"/>
    <property type="match status" value="2"/>
</dbReference>
<evidence type="ECO:0000313" key="10">
    <source>
        <dbReference type="Proteomes" id="UP000694871"/>
    </source>
</evidence>
<name>A0ABM1KCV4_GEKJA</name>
<dbReference type="CDD" id="cd00130">
    <property type="entry name" value="PAS"/>
    <property type="match status" value="2"/>
</dbReference>
<keyword evidence="6 7" id="KW-0067">ATP-binding</keyword>
<dbReference type="RefSeq" id="XP_015271541.1">
    <property type="nucleotide sequence ID" value="XM_015416055.1"/>
</dbReference>
<accession>A0ABM1KCV4</accession>
<dbReference type="SUPFAM" id="SSF56112">
    <property type="entry name" value="Protein kinase-like (PK-like)"/>
    <property type="match status" value="1"/>
</dbReference>
<keyword evidence="4 7" id="KW-0547">Nucleotide-binding</keyword>
<keyword evidence="3" id="KW-0808">Transferase</keyword>